<feature type="transmembrane region" description="Helical" evidence="1">
    <location>
        <begin position="37"/>
        <end position="56"/>
    </location>
</feature>
<dbReference type="EMBL" id="JACOOR010000004">
    <property type="protein sequence ID" value="MBC5659745.1"/>
    <property type="molecule type" value="Genomic_DNA"/>
</dbReference>
<accession>A0A923LBW3</accession>
<proteinExistence type="predicted"/>
<feature type="chain" id="PRO_5039695979" description="DUF998 domain-containing protein" evidence="2">
    <location>
        <begin position="19"/>
        <end position="196"/>
    </location>
</feature>
<name>A0A923LBW3_9FIRM</name>
<evidence type="ECO:0000313" key="3">
    <source>
        <dbReference type="EMBL" id="MBC5659745.1"/>
    </source>
</evidence>
<evidence type="ECO:0000256" key="2">
    <source>
        <dbReference type="SAM" id="SignalP"/>
    </source>
</evidence>
<dbReference type="AlphaFoldDB" id="A0A923LBW3"/>
<feature type="signal peptide" evidence="2">
    <location>
        <begin position="1"/>
        <end position="18"/>
    </location>
</feature>
<feature type="transmembrane region" description="Helical" evidence="1">
    <location>
        <begin position="98"/>
        <end position="120"/>
    </location>
</feature>
<feature type="transmembrane region" description="Helical" evidence="1">
    <location>
        <begin position="68"/>
        <end position="86"/>
    </location>
</feature>
<reference evidence="3" key="1">
    <citation type="submission" date="2020-08" db="EMBL/GenBank/DDBJ databases">
        <title>Genome public.</title>
        <authorList>
            <person name="Liu C."/>
            <person name="Sun Q."/>
        </authorList>
    </citation>
    <scope>NUCLEOTIDE SEQUENCE</scope>
    <source>
        <strain evidence="3">NSJ-68</strain>
    </source>
</reference>
<keyword evidence="1" id="KW-1133">Transmembrane helix</keyword>
<protein>
    <recommendedName>
        <fullName evidence="5">DUF998 domain-containing protein</fullName>
    </recommendedName>
</protein>
<evidence type="ECO:0000313" key="4">
    <source>
        <dbReference type="Proteomes" id="UP000649345"/>
    </source>
</evidence>
<comment type="caution">
    <text evidence="3">The sequence shown here is derived from an EMBL/GenBank/DDBJ whole genome shotgun (WGS) entry which is preliminary data.</text>
</comment>
<gene>
    <name evidence="3" type="ORF">H8S44_08180</name>
</gene>
<feature type="transmembrane region" description="Helical" evidence="1">
    <location>
        <begin position="132"/>
        <end position="148"/>
    </location>
</feature>
<dbReference type="Proteomes" id="UP000649345">
    <property type="component" value="Unassembled WGS sequence"/>
</dbReference>
<feature type="transmembrane region" description="Helical" evidence="1">
    <location>
        <begin position="154"/>
        <end position="171"/>
    </location>
</feature>
<keyword evidence="2" id="KW-0732">Signal</keyword>
<keyword evidence="4" id="KW-1185">Reference proteome</keyword>
<evidence type="ECO:0008006" key="5">
    <source>
        <dbReference type="Google" id="ProtNLM"/>
    </source>
</evidence>
<keyword evidence="1" id="KW-0812">Transmembrane</keyword>
<organism evidence="3 4">
    <name type="scientific">Anaerosacchariphilus hominis</name>
    <dbReference type="NCBI Taxonomy" id="2763017"/>
    <lineage>
        <taxon>Bacteria</taxon>
        <taxon>Bacillati</taxon>
        <taxon>Bacillota</taxon>
        <taxon>Clostridia</taxon>
        <taxon>Lachnospirales</taxon>
        <taxon>Lachnospiraceae</taxon>
        <taxon>Anaerosacchariphilus</taxon>
    </lineage>
</organism>
<keyword evidence="1" id="KW-0472">Membrane</keyword>
<sequence>MKKKAAAVLILALTAALAAGGSLTDTNFSVIGNRGRGRLLFLAWGALVAVWGYISMEDLMEQGQIRDGWTEGFLLLAELCFLWGLGLPYRPRLVPGMAGLHVGLSLTGCLFFLFCIIRFLHQLERRFGRQFGLEKALLWSVLLISAALYRAVGIISGLLELFVTLAFVWYLKRMEKKLVKISLAKGGECVILNRLK</sequence>
<evidence type="ECO:0000256" key="1">
    <source>
        <dbReference type="SAM" id="Phobius"/>
    </source>
</evidence>
<dbReference type="RefSeq" id="WP_186872051.1">
    <property type="nucleotide sequence ID" value="NZ_JACOOR010000004.1"/>
</dbReference>